<dbReference type="PANTHER" id="PTHR43606:SF2">
    <property type="entry name" value="ALKALINE PHOSPHATASE FAMILY PROTEIN (AFU_ORTHOLOGUE AFUA_5G03860)"/>
    <property type="match status" value="1"/>
</dbReference>
<reference evidence="3" key="1">
    <citation type="submission" date="2020-02" db="EMBL/GenBank/DDBJ databases">
        <authorList>
            <person name="Meier V. D."/>
        </authorList>
    </citation>
    <scope>NUCLEOTIDE SEQUENCE</scope>
    <source>
        <strain evidence="3">AVDCRST_MAG28</strain>
    </source>
</reference>
<dbReference type="Pfam" id="PF09423">
    <property type="entry name" value="PhoD"/>
    <property type="match status" value="1"/>
</dbReference>
<dbReference type="Pfam" id="PF16655">
    <property type="entry name" value="PhoD_N"/>
    <property type="match status" value="1"/>
</dbReference>
<name>A0A6J4R929_9ACTN</name>
<evidence type="ECO:0000259" key="1">
    <source>
        <dbReference type="Pfam" id="PF09423"/>
    </source>
</evidence>
<dbReference type="PANTHER" id="PTHR43606">
    <property type="entry name" value="PHOSPHATASE, PUTATIVE (AFU_ORTHOLOGUE AFUA_6G08710)-RELATED"/>
    <property type="match status" value="1"/>
</dbReference>
<dbReference type="InterPro" id="IPR029052">
    <property type="entry name" value="Metallo-depent_PP-like"/>
</dbReference>
<gene>
    <name evidence="3" type="ORF">AVDCRST_MAG28-4250</name>
</gene>
<dbReference type="CDD" id="cd07389">
    <property type="entry name" value="MPP_PhoD"/>
    <property type="match status" value="1"/>
</dbReference>
<accession>A0A6J4R929</accession>
<dbReference type="EMBL" id="CADCVE010000111">
    <property type="protein sequence ID" value="CAA9467541.1"/>
    <property type="molecule type" value="Genomic_DNA"/>
</dbReference>
<dbReference type="InterPro" id="IPR038607">
    <property type="entry name" value="PhoD-like_sf"/>
</dbReference>
<dbReference type="InterPro" id="IPR052900">
    <property type="entry name" value="Phospholipid_Metab_Enz"/>
</dbReference>
<dbReference type="Gene3D" id="3.60.21.70">
    <property type="entry name" value="PhoD-like phosphatase"/>
    <property type="match status" value="1"/>
</dbReference>
<evidence type="ECO:0000259" key="2">
    <source>
        <dbReference type="Pfam" id="PF16655"/>
    </source>
</evidence>
<dbReference type="AlphaFoldDB" id="A0A6J4R929"/>
<dbReference type="SUPFAM" id="SSF56300">
    <property type="entry name" value="Metallo-dependent phosphatases"/>
    <property type="match status" value="1"/>
</dbReference>
<feature type="domain" description="Phospholipase D N-terminal" evidence="2">
    <location>
        <begin position="11"/>
        <end position="106"/>
    </location>
</feature>
<sequence>MRTRASNPFALGVASGNPQEDSVVLWTRLASDPLNDGGMGAAGDIEIPLEIATNSSFTNVIQSTQAVAEARYAHSVHHVVTGLQPNTYYWYRFSYRGYSATGRTLTAGNRGDVRFAFVNCQNLQEGFYPVYRDIAQDRSLDLVVHLGDYIYESAPAPGGPRKHRTKAPVDLASFRNRHADYKMDRDLQAAHAAHPWIFNWDDHEVENDYAGGTSWYDQAAFARKRAGSYQAYYEHMPLPPDFLQPKPFDDVTLYGKVSYGDLLQFLVLDVRQYRTLQPCGDSLTNCPERYDTKNDILGSEQEEWLKSNLSAESPRWNVIANSIFMLEYDHDPGYYVDGWDGYIHSRKRLFEHLYDNRVPNPVVISGDIHAAWVANLKYHPDFPLEAFERDDSITIATEFIGTSVTSTLSSGWVSTYRGALPKNPHVKYFDERSGGYTRCIVTPDNFRAEYKLAQNVADRLSPVKTVVTFDVAAEDNPNLRQGATMMETLTDVKLVEPEPDYRVVGWRWAEGYGAGKEGYWLLPRQLKLPDGSYVEFEQLKRG</sequence>
<evidence type="ECO:0000313" key="3">
    <source>
        <dbReference type="EMBL" id="CAA9467541.1"/>
    </source>
</evidence>
<feature type="domain" description="PhoD-like phosphatase metallophosphatase" evidence="1">
    <location>
        <begin position="115"/>
        <end position="450"/>
    </location>
</feature>
<organism evidence="3">
    <name type="scientific">uncultured Rubrobacteraceae bacterium</name>
    <dbReference type="NCBI Taxonomy" id="349277"/>
    <lineage>
        <taxon>Bacteria</taxon>
        <taxon>Bacillati</taxon>
        <taxon>Actinomycetota</taxon>
        <taxon>Rubrobacteria</taxon>
        <taxon>Rubrobacterales</taxon>
        <taxon>Rubrobacteraceae</taxon>
        <taxon>environmental samples</taxon>
    </lineage>
</organism>
<dbReference type="InterPro" id="IPR018946">
    <property type="entry name" value="PhoD-like_MPP"/>
</dbReference>
<dbReference type="InterPro" id="IPR032093">
    <property type="entry name" value="PhoD_N"/>
</dbReference>
<proteinExistence type="predicted"/>
<dbReference type="Gene3D" id="2.60.40.380">
    <property type="entry name" value="Purple acid phosphatase-like, N-terminal"/>
    <property type="match status" value="1"/>
</dbReference>
<protein>
    <submittedName>
        <fullName evidence="3">Phosphodiesterase/alkaline phosphatase D</fullName>
    </submittedName>
</protein>